<evidence type="ECO:0000259" key="9">
    <source>
        <dbReference type="PROSITE" id="PS50110"/>
    </source>
</evidence>
<dbReference type="SMART" id="SM00387">
    <property type="entry name" value="HATPase_c"/>
    <property type="match status" value="1"/>
</dbReference>
<protein>
    <recommendedName>
        <fullName evidence="2">histidine kinase</fullName>
        <ecNumber evidence="2">2.7.13.3</ecNumber>
    </recommendedName>
</protein>
<evidence type="ECO:0000256" key="7">
    <source>
        <dbReference type="SAM" id="Phobius"/>
    </source>
</evidence>
<dbReference type="OrthoDB" id="636661at2"/>
<keyword evidence="5 10" id="KW-0418">Kinase</keyword>
<dbReference type="SMART" id="SM00448">
    <property type="entry name" value="REC"/>
    <property type="match status" value="1"/>
</dbReference>
<dbReference type="InterPro" id="IPR036097">
    <property type="entry name" value="HisK_dim/P_sf"/>
</dbReference>
<dbReference type="Pfam" id="PF00072">
    <property type="entry name" value="Response_reg"/>
    <property type="match status" value="1"/>
</dbReference>
<dbReference type="EC" id="2.7.13.3" evidence="2"/>
<keyword evidence="11" id="KW-1185">Reference proteome</keyword>
<dbReference type="PRINTS" id="PR00344">
    <property type="entry name" value="BCTRLSENSOR"/>
</dbReference>
<feature type="domain" description="Response regulatory" evidence="9">
    <location>
        <begin position="455"/>
        <end position="571"/>
    </location>
</feature>
<dbReference type="Pfam" id="PF02518">
    <property type="entry name" value="HATPase_c"/>
    <property type="match status" value="1"/>
</dbReference>
<dbReference type="CDD" id="cd00156">
    <property type="entry name" value="REC"/>
    <property type="match status" value="1"/>
</dbReference>
<dbReference type="EMBL" id="FSRA01000002">
    <property type="protein sequence ID" value="SIO38762.1"/>
    <property type="molecule type" value="Genomic_DNA"/>
</dbReference>
<dbReference type="SMART" id="SM00388">
    <property type="entry name" value="HisKA"/>
    <property type="match status" value="1"/>
</dbReference>
<feature type="transmembrane region" description="Helical" evidence="7">
    <location>
        <begin position="129"/>
        <end position="148"/>
    </location>
</feature>
<evidence type="ECO:0000256" key="6">
    <source>
        <dbReference type="PROSITE-ProRule" id="PRU00169"/>
    </source>
</evidence>
<dbReference type="InterPro" id="IPR036890">
    <property type="entry name" value="HATPase_C_sf"/>
</dbReference>
<dbReference type="GO" id="GO:0009927">
    <property type="term" value="F:histidine phosphotransfer kinase activity"/>
    <property type="evidence" value="ECO:0007669"/>
    <property type="project" value="TreeGrafter"/>
</dbReference>
<dbReference type="PROSITE" id="PS50110">
    <property type="entry name" value="RESPONSE_REGULATORY"/>
    <property type="match status" value="1"/>
</dbReference>
<dbReference type="InterPro" id="IPR005467">
    <property type="entry name" value="His_kinase_dom"/>
</dbReference>
<reference evidence="10 11" key="1">
    <citation type="submission" date="2016-11" db="EMBL/GenBank/DDBJ databases">
        <authorList>
            <person name="Jaros S."/>
            <person name="Januszkiewicz K."/>
            <person name="Wedrychowicz H."/>
        </authorList>
    </citation>
    <scope>NUCLEOTIDE SEQUENCE [LARGE SCALE GENOMIC DNA]</scope>
    <source>
        <strain evidence="10 11">DSM 24787</strain>
    </source>
</reference>
<feature type="transmembrane region" description="Helical" evidence="7">
    <location>
        <begin position="28"/>
        <end position="50"/>
    </location>
</feature>
<dbReference type="GO" id="GO:0005886">
    <property type="term" value="C:plasma membrane"/>
    <property type="evidence" value="ECO:0007669"/>
    <property type="project" value="TreeGrafter"/>
</dbReference>
<evidence type="ECO:0000256" key="4">
    <source>
        <dbReference type="ARBA" id="ARBA00022679"/>
    </source>
</evidence>
<dbReference type="Gene3D" id="3.40.50.2300">
    <property type="match status" value="1"/>
</dbReference>
<dbReference type="PANTHER" id="PTHR43047">
    <property type="entry name" value="TWO-COMPONENT HISTIDINE PROTEIN KINASE"/>
    <property type="match status" value="1"/>
</dbReference>
<feature type="transmembrane region" description="Helical" evidence="7">
    <location>
        <begin position="163"/>
        <end position="183"/>
    </location>
</feature>
<feature type="modified residue" description="4-aspartylphosphate" evidence="6">
    <location>
        <position position="504"/>
    </location>
</feature>
<accession>A0A1N6J3C1</accession>
<comment type="catalytic activity">
    <reaction evidence="1">
        <text>ATP + protein L-histidine = ADP + protein N-phospho-L-histidine.</text>
        <dbReference type="EC" id="2.7.13.3"/>
    </reaction>
</comment>
<gene>
    <name evidence="10" type="ORF">SAMN04488055_3592</name>
</gene>
<evidence type="ECO:0000256" key="3">
    <source>
        <dbReference type="ARBA" id="ARBA00022553"/>
    </source>
</evidence>
<feature type="transmembrane region" description="Helical" evidence="7">
    <location>
        <begin position="56"/>
        <end position="74"/>
    </location>
</feature>
<evidence type="ECO:0000256" key="1">
    <source>
        <dbReference type="ARBA" id="ARBA00000085"/>
    </source>
</evidence>
<dbReference type="SUPFAM" id="SSF47384">
    <property type="entry name" value="Homodimeric domain of signal transducing histidine kinase"/>
    <property type="match status" value="1"/>
</dbReference>
<evidence type="ECO:0000313" key="10">
    <source>
        <dbReference type="EMBL" id="SIO38762.1"/>
    </source>
</evidence>
<evidence type="ECO:0000256" key="2">
    <source>
        <dbReference type="ARBA" id="ARBA00012438"/>
    </source>
</evidence>
<feature type="domain" description="Histidine kinase" evidence="8">
    <location>
        <begin position="214"/>
        <end position="433"/>
    </location>
</feature>
<keyword evidence="3 6" id="KW-0597">Phosphoprotein</keyword>
<dbReference type="Gene3D" id="1.10.287.130">
    <property type="match status" value="1"/>
</dbReference>
<dbReference type="InterPro" id="IPR004358">
    <property type="entry name" value="Sig_transdc_His_kin-like_C"/>
</dbReference>
<evidence type="ECO:0000313" key="11">
    <source>
        <dbReference type="Proteomes" id="UP000185003"/>
    </source>
</evidence>
<organism evidence="10 11">
    <name type="scientific">Chitinophaga niabensis</name>
    <dbReference type="NCBI Taxonomy" id="536979"/>
    <lineage>
        <taxon>Bacteria</taxon>
        <taxon>Pseudomonadati</taxon>
        <taxon>Bacteroidota</taxon>
        <taxon>Chitinophagia</taxon>
        <taxon>Chitinophagales</taxon>
        <taxon>Chitinophagaceae</taxon>
        <taxon>Chitinophaga</taxon>
    </lineage>
</organism>
<keyword evidence="7" id="KW-0472">Membrane</keyword>
<dbReference type="PANTHER" id="PTHR43047:SF72">
    <property type="entry name" value="OSMOSENSING HISTIDINE PROTEIN KINASE SLN1"/>
    <property type="match status" value="1"/>
</dbReference>
<evidence type="ECO:0000256" key="5">
    <source>
        <dbReference type="ARBA" id="ARBA00022777"/>
    </source>
</evidence>
<dbReference type="SUPFAM" id="SSF55874">
    <property type="entry name" value="ATPase domain of HSP90 chaperone/DNA topoisomerase II/histidine kinase"/>
    <property type="match status" value="1"/>
</dbReference>
<dbReference type="STRING" id="536979.SAMN04488055_3592"/>
<dbReference type="InterPro" id="IPR003594">
    <property type="entry name" value="HATPase_dom"/>
</dbReference>
<keyword evidence="4" id="KW-0808">Transferase</keyword>
<proteinExistence type="predicted"/>
<keyword evidence="7" id="KW-0812">Transmembrane</keyword>
<name>A0A1N6J3C1_9BACT</name>
<dbReference type="Gene3D" id="3.30.565.10">
    <property type="entry name" value="Histidine kinase-like ATPase, C-terminal domain"/>
    <property type="match status" value="1"/>
</dbReference>
<dbReference type="RefSeq" id="WP_074240813.1">
    <property type="nucleotide sequence ID" value="NZ_FSRA01000002.1"/>
</dbReference>
<keyword evidence="7" id="KW-1133">Transmembrane helix</keyword>
<dbReference type="Proteomes" id="UP000185003">
    <property type="component" value="Unassembled WGS sequence"/>
</dbReference>
<dbReference type="InterPro" id="IPR011006">
    <property type="entry name" value="CheY-like_superfamily"/>
</dbReference>
<dbReference type="SUPFAM" id="SSF52172">
    <property type="entry name" value="CheY-like"/>
    <property type="match status" value="1"/>
</dbReference>
<dbReference type="AlphaFoldDB" id="A0A1N6J3C1"/>
<sequence length="573" mass="64856">MKLYPPIAYLIHSGTADQDERKQRWIRIINSLSLVTAVLAFIMGIVFFFLNRKLQIIIPAMIETAGFIGIIWLNKKRRSQTAGISMMVLQAMGFVYFGILLGTAVEAILILLFLVNATYLLYEKGPERTICLIAIAGGLITTEFFYYTELVEPITFAHTTTFILRWLCILFILTMNTLVIRFYKEDRNVLMKALEEQKEELVRSNKSRKVFLQETSHEIRNPLNAIFGIVQLMRMDLKKAANPETLPKLVDDLYVASFNIKDIINNILELSRIESGHLDEVKRKEIYIRTTIRNTANIYEYVANTKGVHIEQKFDEALPNNIFTDETKLSQIINNLLTNAIKFTRHNSTITIHTGVKEKSWFVSITDQGGGIEKDKLEKIFEPFVTEKSSFIEGTGLGLYISKHFAILLNGNITVECVQGISTTFTLSLPLSDFRRATILSAKEDPLQIRFDNKTILVIEDDKMSQALLKNYLSGLGVNVITANNGLEGLAAARQQTPDLILLDSHMPKMNGRETLQRLKEDPALLHIPVVIASGDAFTEAMDVFMKAGANDYVIKPIVLATLPLILERHLHK</sequence>
<dbReference type="CDD" id="cd00082">
    <property type="entry name" value="HisKA"/>
    <property type="match status" value="1"/>
</dbReference>
<dbReference type="GO" id="GO:0000155">
    <property type="term" value="F:phosphorelay sensor kinase activity"/>
    <property type="evidence" value="ECO:0007669"/>
    <property type="project" value="InterPro"/>
</dbReference>
<dbReference type="InterPro" id="IPR001789">
    <property type="entry name" value="Sig_transdc_resp-reg_receiver"/>
</dbReference>
<evidence type="ECO:0000259" key="8">
    <source>
        <dbReference type="PROSITE" id="PS50109"/>
    </source>
</evidence>
<dbReference type="Pfam" id="PF00512">
    <property type="entry name" value="HisKA"/>
    <property type="match status" value="1"/>
</dbReference>
<dbReference type="InterPro" id="IPR003661">
    <property type="entry name" value="HisK_dim/P_dom"/>
</dbReference>
<dbReference type="PROSITE" id="PS50109">
    <property type="entry name" value="HIS_KIN"/>
    <property type="match status" value="1"/>
</dbReference>